<dbReference type="Gene3D" id="3.30.70.580">
    <property type="entry name" value="Pseudouridine synthase I, catalytic domain, N-terminal subdomain"/>
    <property type="match status" value="1"/>
</dbReference>
<evidence type="ECO:0000256" key="1">
    <source>
        <dbReference type="ARBA" id="ARBA00009375"/>
    </source>
</evidence>
<reference evidence="8 9" key="1">
    <citation type="submission" date="2017-09" db="EMBL/GenBank/DDBJ databases">
        <title>Bacterial strain isolated from the female urinary microbiota.</title>
        <authorList>
            <person name="Thomas-White K."/>
            <person name="Kumar N."/>
            <person name="Forster S."/>
            <person name="Putonti C."/>
            <person name="Lawley T."/>
            <person name="Wolfe A.J."/>
        </authorList>
    </citation>
    <scope>NUCLEOTIDE SEQUENCE [LARGE SCALE GENOMIC DNA]</scope>
    <source>
        <strain evidence="8 9">UMB0908</strain>
    </source>
</reference>
<comment type="function">
    <text evidence="4">Formation of pseudouridine at positions 38, 39 and 40 in the anticodon stem and loop of transfer RNAs.</text>
</comment>
<dbReference type="NCBIfam" id="TIGR00071">
    <property type="entry name" value="hisT_truA"/>
    <property type="match status" value="1"/>
</dbReference>
<dbReference type="PANTHER" id="PTHR11142:SF0">
    <property type="entry name" value="TRNA PSEUDOURIDINE SYNTHASE-LIKE 1"/>
    <property type="match status" value="1"/>
</dbReference>
<evidence type="ECO:0000256" key="5">
    <source>
        <dbReference type="RuleBase" id="RU003792"/>
    </source>
</evidence>
<accession>A0A2N6SX41</accession>
<dbReference type="InterPro" id="IPR001406">
    <property type="entry name" value="PsdUridine_synth_TruA"/>
</dbReference>
<evidence type="ECO:0000256" key="3">
    <source>
        <dbReference type="ARBA" id="ARBA00023235"/>
    </source>
</evidence>
<evidence type="ECO:0000259" key="7">
    <source>
        <dbReference type="Pfam" id="PF01416"/>
    </source>
</evidence>
<dbReference type="EC" id="5.4.99.12" evidence="4"/>
<dbReference type="GO" id="GO:0003723">
    <property type="term" value="F:RNA binding"/>
    <property type="evidence" value="ECO:0007669"/>
    <property type="project" value="InterPro"/>
</dbReference>
<dbReference type="HAMAP" id="MF_00171">
    <property type="entry name" value="TruA"/>
    <property type="match status" value="1"/>
</dbReference>
<dbReference type="AlphaFoldDB" id="A0A2N6SX41"/>
<feature type="domain" description="Pseudouridine synthase I TruA alpha/beta" evidence="7">
    <location>
        <begin position="177"/>
        <end position="281"/>
    </location>
</feature>
<gene>
    <name evidence="4" type="primary">truA</name>
    <name evidence="8" type="ORF">CJ204_10085</name>
</gene>
<comment type="caution">
    <text evidence="4">Lacks conserved residue(s) required for the propagation of feature annotation.</text>
</comment>
<dbReference type="SUPFAM" id="SSF55120">
    <property type="entry name" value="Pseudouridine synthase"/>
    <property type="match status" value="1"/>
</dbReference>
<evidence type="ECO:0000256" key="6">
    <source>
        <dbReference type="SAM" id="MobiDB-lite"/>
    </source>
</evidence>
<evidence type="ECO:0000256" key="2">
    <source>
        <dbReference type="ARBA" id="ARBA00022694"/>
    </source>
</evidence>
<evidence type="ECO:0000256" key="4">
    <source>
        <dbReference type="HAMAP-Rule" id="MF_00171"/>
    </source>
</evidence>
<feature type="binding site" evidence="4">
    <location>
        <position position="141"/>
    </location>
    <ligand>
        <name>substrate</name>
    </ligand>
</feature>
<dbReference type="InterPro" id="IPR020097">
    <property type="entry name" value="PsdUridine_synth_TruA_a/b_dom"/>
</dbReference>
<name>A0A2N6SX41_9CORY</name>
<comment type="subunit">
    <text evidence="4">Homodimer.</text>
</comment>
<sequence>MAGVHDDDVIDSAGTPPELVRLRLDIAYDGTDFHGWAAQGGANGADLRTVQGTIQDALSKVLRHDAQLTVAGRTDAGVHALAQVAHVDVPRQSLDTRSIAGDPAHLVRRLARLLPDDVSIRGCSFAPEGFDARFSALRRHYVYRITTSDAGPLPTRARDTAAWTRKVDLDLLRESAEVLVGLHDFAAFCRHRPNATTIRDLQAFEWRDISTDAEPELYEARVTADAFCWSMVRSLVGGCLATAEGRRAPDFTEGLLDERERSPLVPVAPAKGLALAGVDYPDDSELAARANKTRDIRVLPGEEHRAAGKGCPERNPWFDGMPDS</sequence>
<comment type="caution">
    <text evidence="8">The sequence shown here is derived from an EMBL/GenBank/DDBJ whole genome shotgun (WGS) entry which is preliminary data.</text>
</comment>
<dbReference type="InterPro" id="IPR020094">
    <property type="entry name" value="TruA/RsuA/RluB/E/F_N"/>
</dbReference>
<dbReference type="RefSeq" id="WP_102213963.1">
    <property type="nucleotide sequence ID" value="NZ_PNHF01000024.1"/>
</dbReference>
<dbReference type="Gene3D" id="3.30.70.660">
    <property type="entry name" value="Pseudouridine synthase I, catalytic domain, C-terminal subdomain"/>
    <property type="match status" value="1"/>
</dbReference>
<dbReference type="EMBL" id="PNHF01000024">
    <property type="protein sequence ID" value="PMC61642.1"/>
    <property type="molecule type" value="Genomic_DNA"/>
</dbReference>
<organism evidence="8 9">
    <name type="scientific">Corynebacterium xerosis</name>
    <dbReference type="NCBI Taxonomy" id="1725"/>
    <lineage>
        <taxon>Bacteria</taxon>
        <taxon>Bacillati</taxon>
        <taxon>Actinomycetota</taxon>
        <taxon>Actinomycetes</taxon>
        <taxon>Mycobacteriales</taxon>
        <taxon>Corynebacteriaceae</taxon>
        <taxon>Corynebacterium</taxon>
    </lineage>
</organism>
<dbReference type="PANTHER" id="PTHR11142">
    <property type="entry name" value="PSEUDOURIDYLATE SYNTHASE"/>
    <property type="match status" value="1"/>
</dbReference>
<evidence type="ECO:0000313" key="8">
    <source>
        <dbReference type="EMBL" id="PMC61642.1"/>
    </source>
</evidence>
<dbReference type="GO" id="GO:0031119">
    <property type="term" value="P:tRNA pseudouridine synthesis"/>
    <property type="evidence" value="ECO:0007669"/>
    <property type="project" value="UniProtKB-UniRule"/>
</dbReference>
<comment type="catalytic activity">
    <reaction evidence="4 5">
        <text>uridine(38/39/40) in tRNA = pseudouridine(38/39/40) in tRNA</text>
        <dbReference type="Rhea" id="RHEA:22376"/>
        <dbReference type="Rhea" id="RHEA-COMP:10085"/>
        <dbReference type="Rhea" id="RHEA-COMP:10087"/>
        <dbReference type="ChEBI" id="CHEBI:65314"/>
        <dbReference type="ChEBI" id="CHEBI:65315"/>
        <dbReference type="EC" id="5.4.99.12"/>
    </reaction>
</comment>
<proteinExistence type="inferred from homology"/>
<protein>
    <recommendedName>
        <fullName evidence="4">tRNA pseudouridine synthase A</fullName>
        <ecNumber evidence="4">5.4.99.12</ecNumber>
    </recommendedName>
    <alternativeName>
        <fullName evidence="4">tRNA pseudouridine(38-40) synthase</fullName>
    </alternativeName>
    <alternativeName>
        <fullName evidence="4">tRNA pseudouridylate synthase I</fullName>
    </alternativeName>
    <alternativeName>
        <fullName evidence="4">tRNA-uridine isomerase I</fullName>
    </alternativeName>
</protein>
<dbReference type="Pfam" id="PF01416">
    <property type="entry name" value="PseudoU_synth_1"/>
    <property type="match status" value="2"/>
</dbReference>
<keyword evidence="2 4" id="KW-0819">tRNA processing</keyword>
<dbReference type="GO" id="GO:0160147">
    <property type="term" value="F:tRNA pseudouridine(38-40) synthase activity"/>
    <property type="evidence" value="ECO:0007669"/>
    <property type="project" value="UniProtKB-EC"/>
</dbReference>
<evidence type="ECO:0000313" key="9">
    <source>
        <dbReference type="Proteomes" id="UP000235363"/>
    </source>
</evidence>
<feature type="active site" description="Nucleophile" evidence="4">
    <location>
        <position position="75"/>
    </location>
</feature>
<comment type="similarity">
    <text evidence="1 4 5">Belongs to the tRNA pseudouridine synthase TruA family.</text>
</comment>
<dbReference type="InterPro" id="IPR020103">
    <property type="entry name" value="PsdUridine_synth_cat_dom_sf"/>
</dbReference>
<keyword evidence="3 4" id="KW-0413">Isomerase</keyword>
<feature type="domain" description="Pseudouridine synthase I TruA alpha/beta" evidence="7">
    <location>
        <begin position="27"/>
        <end position="99"/>
    </location>
</feature>
<dbReference type="Proteomes" id="UP000235363">
    <property type="component" value="Unassembled WGS sequence"/>
</dbReference>
<dbReference type="CDD" id="cd02570">
    <property type="entry name" value="PseudoU_synth_EcTruA"/>
    <property type="match status" value="1"/>
</dbReference>
<dbReference type="InterPro" id="IPR020095">
    <property type="entry name" value="PsdUridine_synth_TruA_C"/>
</dbReference>
<feature type="region of interest" description="Disordered" evidence="6">
    <location>
        <begin position="303"/>
        <end position="324"/>
    </location>
</feature>